<evidence type="ECO:0000256" key="1">
    <source>
        <dbReference type="ARBA" id="ARBA00004542"/>
    </source>
</evidence>
<evidence type="ECO:0000313" key="13">
    <source>
        <dbReference type="WBParaSite" id="maker-uti_cns_0048604-snap-gene-0.2-mRNA-1"/>
    </source>
</evidence>
<feature type="transmembrane region" description="Helical" evidence="11">
    <location>
        <begin position="777"/>
        <end position="804"/>
    </location>
</feature>
<dbReference type="AlphaFoldDB" id="A0A1I8JKS6"/>
<dbReference type="PANTHER" id="PTHR10766:SF177">
    <property type="entry name" value="TRANSMEMBRANE 9 SUPERFAMILY MEMBER 1"/>
    <property type="match status" value="1"/>
</dbReference>
<comment type="similarity">
    <text evidence="2">Belongs to the nonaspanin (TM9SF) (TC 9.A.2) family.</text>
</comment>
<dbReference type="InterPro" id="IPR043130">
    <property type="entry name" value="CDP-OH_PTrfase_TM_dom"/>
</dbReference>
<evidence type="ECO:0000256" key="4">
    <source>
        <dbReference type="ARBA" id="ARBA00022692"/>
    </source>
</evidence>
<feature type="transmembrane region" description="Helical" evidence="11">
    <location>
        <begin position="398"/>
        <end position="416"/>
    </location>
</feature>
<feature type="transmembrane region" description="Helical" evidence="11">
    <location>
        <begin position="299"/>
        <end position="320"/>
    </location>
</feature>
<evidence type="ECO:0000256" key="10">
    <source>
        <dbReference type="RuleBase" id="RU003750"/>
    </source>
</evidence>
<keyword evidence="12" id="KW-1185">Reference proteome</keyword>
<dbReference type="GO" id="GO:0008654">
    <property type="term" value="P:phospholipid biosynthetic process"/>
    <property type="evidence" value="ECO:0007669"/>
    <property type="project" value="InterPro"/>
</dbReference>
<evidence type="ECO:0000256" key="7">
    <source>
        <dbReference type="ARBA" id="ARBA00023136"/>
    </source>
</evidence>
<evidence type="ECO:0000256" key="5">
    <source>
        <dbReference type="ARBA" id="ARBA00022729"/>
    </source>
</evidence>
<comment type="subcellular location">
    <subcellularLocation>
        <location evidence="1">Cytoplasmic vesicle</location>
        <location evidence="1">Autophagosome membrane</location>
        <topology evidence="1">Multi-pass membrane protein</topology>
    </subcellularLocation>
</comment>
<accession>A0A1I8JKS6</accession>
<keyword evidence="3 10" id="KW-0808">Transferase</keyword>
<evidence type="ECO:0000256" key="2">
    <source>
        <dbReference type="ARBA" id="ARBA00005227"/>
    </source>
</evidence>
<dbReference type="InterPro" id="IPR000462">
    <property type="entry name" value="CDP-OH_P_trans"/>
</dbReference>
<feature type="transmembrane region" description="Helical" evidence="11">
    <location>
        <begin position="1003"/>
        <end position="1024"/>
    </location>
</feature>
<dbReference type="PANTHER" id="PTHR10766">
    <property type="entry name" value="TRANSMEMBRANE 9 SUPERFAMILY PROTEIN"/>
    <property type="match status" value="1"/>
</dbReference>
<proteinExistence type="inferred from homology"/>
<keyword evidence="5" id="KW-0732">Signal</keyword>
<keyword evidence="7 11" id="KW-0472">Membrane</keyword>
<feature type="transmembrane region" description="Helical" evidence="11">
    <location>
        <begin position="816"/>
        <end position="835"/>
    </location>
</feature>
<dbReference type="PROSITE" id="PS00379">
    <property type="entry name" value="CDP_ALCOHOL_P_TRANSF"/>
    <property type="match status" value="1"/>
</dbReference>
<feature type="transmembrane region" description="Helical" evidence="11">
    <location>
        <begin position="204"/>
        <end position="221"/>
    </location>
</feature>
<feature type="transmembrane region" description="Helical" evidence="11">
    <location>
        <begin position="714"/>
        <end position="736"/>
    </location>
</feature>
<dbReference type="FunFam" id="1.20.120.1760:FF:000016">
    <property type="entry name" value="ethanolaminephosphotransferase 1"/>
    <property type="match status" value="1"/>
</dbReference>
<comment type="function">
    <text evidence="8">Plays an essential role in autophagy.</text>
</comment>
<feature type="transmembrane region" description="Helical" evidence="11">
    <location>
        <begin position="847"/>
        <end position="872"/>
    </location>
</feature>
<reference evidence="13" key="1">
    <citation type="submission" date="2016-11" db="UniProtKB">
        <authorList>
            <consortium name="WormBaseParasite"/>
        </authorList>
    </citation>
    <scope>IDENTIFICATION</scope>
</reference>
<dbReference type="Gene3D" id="1.20.120.1760">
    <property type="match status" value="1"/>
</dbReference>
<feature type="transmembrane region" description="Helical" evidence="11">
    <location>
        <begin position="496"/>
        <end position="516"/>
    </location>
</feature>
<dbReference type="GO" id="GO:0016780">
    <property type="term" value="F:phosphotransferase activity, for other substituted phosphate groups"/>
    <property type="evidence" value="ECO:0007669"/>
    <property type="project" value="InterPro"/>
</dbReference>
<feature type="transmembrane region" description="Helical" evidence="11">
    <location>
        <begin position="126"/>
        <end position="145"/>
    </location>
</feature>
<feature type="transmembrane region" description="Helical" evidence="11">
    <location>
        <begin position="233"/>
        <end position="249"/>
    </location>
</feature>
<evidence type="ECO:0000256" key="9">
    <source>
        <dbReference type="ARBA" id="ARBA00039531"/>
    </source>
</evidence>
<feature type="transmembrane region" description="Helical" evidence="11">
    <location>
        <begin position="878"/>
        <end position="903"/>
    </location>
</feature>
<feature type="transmembrane region" description="Helical" evidence="11">
    <location>
        <begin position="932"/>
        <end position="953"/>
    </location>
</feature>
<evidence type="ECO:0000256" key="8">
    <source>
        <dbReference type="ARBA" id="ARBA00037688"/>
    </source>
</evidence>
<feature type="transmembrane region" description="Helical" evidence="11">
    <location>
        <begin position="1036"/>
        <end position="1063"/>
    </location>
</feature>
<evidence type="ECO:0000256" key="3">
    <source>
        <dbReference type="ARBA" id="ARBA00022679"/>
    </source>
</evidence>
<dbReference type="Pfam" id="PF01066">
    <property type="entry name" value="CDP-OH_P_transf"/>
    <property type="match status" value="1"/>
</dbReference>
<keyword evidence="6 11" id="KW-1133">Transmembrane helix</keyword>
<dbReference type="Gene3D" id="1.20.1250.20">
    <property type="entry name" value="MFS general substrate transporter like domains"/>
    <property type="match status" value="1"/>
</dbReference>
<comment type="similarity">
    <text evidence="10">Belongs to the CDP-alcohol phosphatidyltransferase class-I family.</text>
</comment>
<dbReference type="Pfam" id="PF02990">
    <property type="entry name" value="EMP70"/>
    <property type="match status" value="1"/>
</dbReference>
<feature type="transmembrane region" description="Helical" evidence="11">
    <location>
        <begin position="965"/>
        <end position="991"/>
    </location>
</feature>
<evidence type="ECO:0000256" key="6">
    <source>
        <dbReference type="ARBA" id="ARBA00022989"/>
    </source>
</evidence>
<dbReference type="GO" id="GO:0072657">
    <property type="term" value="P:protein localization to membrane"/>
    <property type="evidence" value="ECO:0007669"/>
    <property type="project" value="TreeGrafter"/>
</dbReference>
<sequence length="1073" mass="121613">AHIRAGPNETVATGYDEKACYVQLPRTRSNARRFACCPVWTRTARRRNIFRCDIDMRKRKRKITNRHRGQARCSRKETTADKECCSVQDFKQAYSSQDTSPFANYVMHPFWNWLVKFLPRKLAPNLMTLSGFLCLVLNCLLLAYFDPDLRASSADFPEYPAVPRAMWLVSALLNFASHTLDGMDGKQARRTGTSSPVGEMFDHGLDSWATLFFPMCVYSVFGRGVYGGHEVRVYYLYLAIMGQFVLSHWEKYVTGMFFLPWAYDLSQVSLVSVYAFTFAVGDSFWQTFAFGTWTYTDLVILSCYIGFWILCVPLTLYNVYSAYANKTGRHNTLSAAMTPLLSPAILLVFSALWVHFSPNQIIFHYPRLFYAAFGTVFSNITCRLIVSQMSSTKCQAFNLLTAIYSAVSLAVFLLSPTFQQELAVLIGLLAVCVLLHVHYGCNVVNQMLDHFKLRAFVIESPQKKSNAVKVRTAPGIAAPSLLQAAMTQVAMKPFHSLLLLCCAAALLRAAGGAELYKQGGPVQVYVNKVGPYFNPHETYHYYQLPVCRPATIVHKSMSLGELLDGDRMAQSMFDIRFGQDAADKVLCSKQLSAADLEQLRTAVEDLYYFEFVVDDIPVRGFVGHLEETGFVPHSHKVFLWTHFSFRFYFSGQRIVFVKVVTQEKAPVDLAKLQPGSQVAFTYSVAWVKSDVKFEDRAKLIKDTSFFPKTLEIHWLSVINSLILVLLLIGFVTVILFRILKKDFARYNLEDEEADEDSDNGWKTVHNDVFRPPKHKCFFSATIGVGAQFLAIITGLFVMALLGLFNVHHHGNINSAGIVLYAFTSGIAGFVSCRMFRRLGGERWARNVLLTSFLFAFPLFMVWAVVNSVAWAYGTTQALPWSTVLLLLCLWLFLGFPLTILAAWPARTRRPAWTLPNIPREIPAVPCYKTWPVHCLIGGFLSFSAVSVELYYIYATVWGRQHYTLYGILAVVYIILLSVTACVAVALTYFQLSAEDYRWWWRSVFSGGSSAFFVLLYSAFFFYFRSNMSGLLQAVEFFGYSILLCYVFFLTLGTVSFAASMQFVRYIYTNIKMD</sequence>
<dbReference type="InterPro" id="IPR048254">
    <property type="entry name" value="CDP_ALCOHOL_P_TRANSF_CS"/>
</dbReference>
<feature type="transmembrane region" description="Helical" evidence="11">
    <location>
        <begin position="332"/>
        <end position="356"/>
    </location>
</feature>
<keyword evidence="4 11" id="KW-0812">Transmembrane</keyword>
<protein>
    <recommendedName>
        <fullName evidence="9">Transmembrane 9 superfamily member 1</fullName>
    </recommendedName>
</protein>
<feature type="transmembrane region" description="Helical" evidence="11">
    <location>
        <begin position="422"/>
        <end position="444"/>
    </location>
</feature>
<evidence type="ECO:0000256" key="11">
    <source>
        <dbReference type="SAM" id="Phobius"/>
    </source>
</evidence>
<dbReference type="InterPro" id="IPR036259">
    <property type="entry name" value="MFS_trans_sf"/>
</dbReference>
<dbReference type="WBParaSite" id="maker-uti_cns_0048604-snap-gene-0.2-mRNA-1">
    <property type="protein sequence ID" value="maker-uti_cns_0048604-snap-gene-0.2-mRNA-1"/>
    <property type="gene ID" value="maker-uti_cns_0048604-snap-gene-0.2"/>
</dbReference>
<name>A0A1I8JKS6_9PLAT</name>
<evidence type="ECO:0000313" key="12">
    <source>
        <dbReference type="Proteomes" id="UP000095280"/>
    </source>
</evidence>
<dbReference type="Proteomes" id="UP000095280">
    <property type="component" value="Unplaced"/>
</dbReference>
<dbReference type="GO" id="GO:0000421">
    <property type="term" value="C:autophagosome membrane"/>
    <property type="evidence" value="ECO:0007669"/>
    <property type="project" value="UniProtKB-SubCell"/>
</dbReference>
<dbReference type="InterPro" id="IPR004240">
    <property type="entry name" value="EMP70"/>
</dbReference>
<organism evidence="12 13">
    <name type="scientific">Macrostomum lignano</name>
    <dbReference type="NCBI Taxonomy" id="282301"/>
    <lineage>
        <taxon>Eukaryota</taxon>
        <taxon>Metazoa</taxon>
        <taxon>Spiralia</taxon>
        <taxon>Lophotrochozoa</taxon>
        <taxon>Platyhelminthes</taxon>
        <taxon>Rhabditophora</taxon>
        <taxon>Macrostomorpha</taxon>
        <taxon>Macrostomida</taxon>
        <taxon>Macrostomidae</taxon>
        <taxon>Macrostomum</taxon>
    </lineage>
</organism>
<feature type="transmembrane region" description="Helical" evidence="11">
    <location>
        <begin position="368"/>
        <end position="386"/>
    </location>
</feature>